<evidence type="ECO:0000313" key="1">
    <source>
        <dbReference type="EMBL" id="RJP62049.1"/>
    </source>
</evidence>
<protein>
    <submittedName>
        <fullName evidence="1">Uncharacterized protein</fullName>
    </submittedName>
</protein>
<dbReference type="EMBL" id="QZJZ01000005">
    <property type="protein sequence ID" value="RJP62049.1"/>
    <property type="molecule type" value="Genomic_DNA"/>
</dbReference>
<dbReference type="Proteomes" id="UP000266426">
    <property type="component" value="Unassembled WGS sequence"/>
</dbReference>
<evidence type="ECO:0000313" key="2">
    <source>
        <dbReference type="Proteomes" id="UP000266426"/>
    </source>
</evidence>
<dbReference type="AlphaFoldDB" id="A0A3A4R6K7"/>
<organism evidence="1 2">
    <name type="scientific">Candidatus Auribacter fodinae</name>
    <dbReference type="NCBI Taxonomy" id="2093366"/>
    <lineage>
        <taxon>Bacteria</taxon>
        <taxon>Pseudomonadati</taxon>
        <taxon>Candidatus Auribacterota</taxon>
        <taxon>Candidatus Auribacteria</taxon>
        <taxon>Candidatus Auribacterales</taxon>
        <taxon>Candidatus Auribacteraceae</taxon>
        <taxon>Candidatus Auribacter</taxon>
    </lineage>
</organism>
<dbReference type="SUPFAM" id="SSF63829">
    <property type="entry name" value="Calcium-dependent phosphotriesterase"/>
    <property type="match status" value="1"/>
</dbReference>
<name>A0A3A4R6K7_9BACT</name>
<comment type="caution">
    <text evidence="1">The sequence shown here is derived from an EMBL/GenBank/DDBJ whole genome shotgun (WGS) entry which is preliminary data.</text>
</comment>
<accession>A0A3A4R6K7</accession>
<proteinExistence type="predicted"/>
<sequence>MDNNDSKKITLTAEKFQKDYYLRYNKKATALLSDVSVLNFRTISCVNEKILFNNSSSDRKAKEIISADTNFNILNKYAMSSHYPWELSTITSYREMYIVSGLTTVNIVLFSAKLFSQDFKLIGAMEDEIPFFKDKAIMSVITDDKGGIYFCEAMSGILHYLNPNGNISSYQGNFIYPIQLAYFNDTLYIIDFFQTANLRKTCNIFTFRNGAFQQTELTGESIAYSKELDCFFVGSGMLENTIKKYDAEGNLIFTKDFDFSETHYTPVFLSVNKNHLLVCVRESNSPIVYDIY</sequence>
<reference evidence="1 2" key="1">
    <citation type="journal article" date="2017" name="ISME J.">
        <title>Energy and carbon metabolisms in a deep terrestrial subsurface fluid microbial community.</title>
        <authorList>
            <person name="Momper L."/>
            <person name="Jungbluth S.P."/>
            <person name="Lee M.D."/>
            <person name="Amend J.P."/>
        </authorList>
    </citation>
    <scope>NUCLEOTIDE SEQUENCE [LARGE SCALE GENOMIC DNA]</scope>
    <source>
        <strain evidence="1">SURF_26</strain>
    </source>
</reference>
<gene>
    <name evidence="1" type="ORF">C4541_00505</name>
</gene>